<feature type="non-terminal residue" evidence="2">
    <location>
        <position position="195"/>
    </location>
</feature>
<feature type="domain" description="Glycosyltransferase subfamily 4-like N-terminal" evidence="1">
    <location>
        <begin position="22"/>
        <end position="195"/>
    </location>
</feature>
<dbReference type="AlphaFoldDB" id="A0A382TAF0"/>
<evidence type="ECO:0000259" key="1">
    <source>
        <dbReference type="Pfam" id="PF13439"/>
    </source>
</evidence>
<dbReference type="EMBL" id="UINC01134922">
    <property type="protein sequence ID" value="SVD18762.1"/>
    <property type="molecule type" value="Genomic_DNA"/>
</dbReference>
<dbReference type="SUPFAM" id="SSF53756">
    <property type="entry name" value="UDP-Glycosyltransferase/glycogen phosphorylase"/>
    <property type="match status" value="1"/>
</dbReference>
<protein>
    <recommendedName>
        <fullName evidence="1">Glycosyltransferase subfamily 4-like N-terminal domain-containing protein</fullName>
    </recommendedName>
</protein>
<gene>
    <name evidence="2" type="ORF">METZ01_LOCUS371616</name>
</gene>
<reference evidence="2" key="1">
    <citation type="submission" date="2018-05" db="EMBL/GenBank/DDBJ databases">
        <authorList>
            <person name="Lanie J.A."/>
            <person name="Ng W.-L."/>
            <person name="Kazmierczak K.M."/>
            <person name="Andrzejewski T.M."/>
            <person name="Davidsen T.M."/>
            <person name="Wayne K.J."/>
            <person name="Tettelin H."/>
            <person name="Glass J.I."/>
            <person name="Rusch D."/>
            <person name="Podicherti R."/>
            <person name="Tsui H.-C.T."/>
            <person name="Winkler M.E."/>
        </authorList>
    </citation>
    <scope>NUCLEOTIDE SEQUENCE</scope>
</reference>
<name>A0A382TAF0_9ZZZZ</name>
<accession>A0A382TAF0</accession>
<evidence type="ECO:0000313" key="2">
    <source>
        <dbReference type="EMBL" id="SVD18762.1"/>
    </source>
</evidence>
<proteinExistence type="predicted"/>
<sequence length="195" mass="22943">MRPASDRLSILSLQYYSFPDEVGGAWKVTYELNRRLVRRGHEVFLITCKPGHHLVDYETVDGIFYERIGVRASKSFLGLWRGIRKRVGSIFTRSPVNLVHIHNPLVGFIALLVFRLWSVPRIYHFHSCWYDEEKINRQGESGLLFFLSLNLIRLMEWTCYLSAKKILFLSEYSRRRFLDYCPWRKTGLEVIPGGV</sequence>
<dbReference type="Gene3D" id="3.40.50.2000">
    <property type="entry name" value="Glycogen Phosphorylase B"/>
    <property type="match status" value="1"/>
</dbReference>
<organism evidence="2">
    <name type="scientific">marine metagenome</name>
    <dbReference type="NCBI Taxonomy" id="408172"/>
    <lineage>
        <taxon>unclassified sequences</taxon>
        <taxon>metagenomes</taxon>
        <taxon>ecological metagenomes</taxon>
    </lineage>
</organism>
<dbReference type="Pfam" id="PF13439">
    <property type="entry name" value="Glyco_transf_4"/>
    <property type="match status" value="1"/>
</dbReference>
<dbReference type="InterPro" id="IPR028098">
    <property type="entry name" value="Glyco_trans_4-like_N"/>
</dbReference>